<dbReference type="EMBL" id="ML977357">
    <property type="protein sequence ID" value="KAF2107001.1"/>
    <property type="molecule type" value="Genomic_DNA"/>
</dbReference>
<evidence type="ECO:0000313" key="7">
    <source>
        <dbReference type="EMBL" id="KAF2107001.1"/>
    </source>
</evidence>
<evidence type="ECO:0000256" key="2">
    <source>
        <dbReference type="ARBA" id="ARBA00022771"/>
    </source>
</evidence>
<keyword evidence="3" id="KW-0862">Zinc</keyword>
<proteinExistence type="predicted"/>
<dbReference type="SUPFAM" id="SSF57184">
    <property type="entry name" value="Growth factor receptor domain"/>
    <property type="match status" value="1"/>
</dbReference>
<dbReference type="InterPro" id="IPR002893">
    <property type="entry name" value="Znf_MYND"/>
</dbReference>
<evidence type="ECO:0000256" key="5">
    <source>
        <dbReference type="SAM" id="MobiDB-lite"/>
    </source>
</evidence>
<gene>
    <name evidence="7" type="ORF">BDV96DRAFT_693699</name>
</gene>
<dbReference type="Proteomes" id="UP000799770">
    <property type="component" value="Unassembled WGS sequence"/>
</dbReference>
<keyword evidence="1" id="KW-0479">Metal-binding</keyword>
<dbReference type="AlphaFoldDB" id="A0A6A5YLB4"/>
<feature type="region of interest" description="Disordered" evidence="5">
    <location>
        <begin position="1"/>
        <end position="20"/>
    </location>
</feature>
<keyword evidence="2 4" id="KW-0863">Zinc-finger</keyword>
<feature type="compositionally biased region" description="Polar residues" evidence="5">
    <location>
        <begin position="1"/>
        <end position="10"/>
    </location>
</feature>
<protein>
    <recommendedName>
        <fullName evidence="6">MYND-type domain-containing protein</fullName>
    </recommendedName>
</protein>
<evidence type="ECO:0000256" key="3">
    <source>
        <dbReference type="ARBA" id="ARBA00022833"/>
    </source>
</evidence>
<evidence type="ECO:0000256" key="4">
    <source>
        <dbReference type="PROSITE-ProRule" id="PRU00134"/>
    </source>
</evidence>
<name>A0A6A5YLB4_9PLEO</name>
<organism evidence="7 8">
    <name type="scientific">Lophiotrema nucula</name>
    <dbReference type="NCBI Taxonomy" id="690887"/>
    <lineage>
        <taxon>Eukaryota</taxon>
        <taxon>Fungi</taxon>
        <taxon>Dikarya</taxon>
        <taxon>Ascomycota</taxon>
        <taxon>Pezizomycotina</taxon>
        <taxon>Dothideomycetes</taxon>
        <taxon>Pleosporomycetidae</taxon>
        <taxon>Pleosporales</taxon>
        <taxon>Lophiotremataceae</taxon>
        <taxon>Lophiotrema</taxon>
    </lineage>
</organism>
<evidence type="ECO:0000256" key="1">
    <source>
        <dbReference type="ARBA" id="ARBA00022723"/>
    </source>
</evidence>
<sequence length="240" mass="26830">MFNKKLSSGVTPLPVRPTQPHQPLTSINGCDYKCATCEGHGKYHCSCHSNYYCSGKCQIRDWALHEQIHDSYVYRGERPSQQHRRAILFPEAGTRPQIVWVKMDNAETESYPCDADLDKHIGKDQAISDYMFEAQINLDRRVRYSVQVFYRADLAGTNENAVIRGLNNNHFMANWRGPVLCVAFITLKDENNQVIRVGEDVDCAVLGPVLGSLKWTSQVRPPPDAGLVAVKPKLAGGGVA</sequence>
<reference evidence="7" key="1">
    <citation type="journal article" date="2020" name="Stud. Mycol.">
        <title>101 Dothideomycetes genomes: a test case for predicting lifestyles and emergence of pathogens.</title>
        <authorList>
            <person name="Haridas S."/>
            <person name="Albert R."/>
            <person name="Binder M."/>
            <person name="Bloem J."/>
            <person name="Labutti K."/>
            <person name="Salamov A."/>
            <person name="Andreopoulos B."/>
            <person name="Baker S."/>
            <person name="Barry K."/>
            <person name="Bills G."/>
            <person name="Bluhm B."/>
            <person name="Cannon C."/>
            <person name="Castanera R."/>
            <person name="Culley D."/>
            <person name="Daum C."/>
            <person name="Ezra D."/>
            <person name="Gonzalez J."/>
            <person name="Henrissat B."/>
            <person name="Kuo A."/>
            <person name="Liang C."/>
            <person name="Lipzen A."/>
            <person name="Lutzoni F."/>
            <person name="Magnuson J."/>
            <person name="Mondo S."/>
            <person name="Nolan M."/>
            <person name="Ohm R."/>
            <person name="Pangilinan J."/>
            <person name="Park H.-J."/>
            <person name="Ramirez L."/>
            <person name="Alfaro M."/>
            <person name="Sun H."/>
            <person name="Tritt A."/>
            <person name="Yoshinaga Y."/>
            <person name="Zwiers L.-H."/>
            <person name="Turgeon B."/>
            <person name="Goodwin S."/>
            <person name="Spatafora J."/>
            <person name="Crous P."/>
            <person name="Grigoriev I."/>
        </authorList>
    </citation>
    <scope>NUCLEOTIDE SEQUENCE</scope>
    <source>
        <strain evidence="7">CBS 627.86</strain>
    </source>
</reference>
<dbReference type="GO" id="GO:0008270">
    <property type="term" value="F:zinc ion binding"/>
    <property type="evidence" value="ECO:0007669"/>
    <property type="project" value="UniProtKB-KW"/>
</dbReference>
<accession>A0A6A5YLB4</accession>
<dbReference type="OrthoDB" id="437457at2759"/>
<evidence type="ECO:0000313" key="8">
    <source>
        <dbReference type="Proteomes" id="UP000799770"/>
    </source>
</evidence>
<dbReference type="InterPro" id="IPR009030">
    <property type="entry name" value="Growth_fac_rcpt_cys_sf"/>
</dbReference>
<dbReference type="PROSITE" id="PS50865">
    <property type="entry name" value="ZF_MYND_2"/>
    <property type="match status" value="1"/>
</dbReference>
<keyword evidence="8" id="KW-1185">Reference proteome</keyword>
<feature type="domain" description="MYND-type" evidence="6">
    <location>
        <begin position="34"/>
        <end position="69"/>
    </location>
</feature>
<evidence type="ECO:0000259" key="6">
    <source>
        <dbReference type="PROSITE" id="PS50865"/>
    </source>
</evidence>